<name>A0A4E0QL66_9GAMM</name>
<dbReference type="EMBL" id="JSZA02000239">
    <property type="protein sequence ID" value="TGO02067.1"/>
    <property type="molecule type" value="Genomic_DNA"/>
</dbReference>
<keyword evidence="2" id="KW-1185">Reference proteome</keyword>
<proteinExistence type="predicted"/>
<sequence>MISNAERQRNFKKRRRMSGCKPLTIYVNQSDQDFIQQYAQQVNQPQQMVWEKIIAKGLMSLKSL</sequence>
<accession>A0A4E0QL66</accession>
<evidence type="ECO:0000313" key="2">
    <source>
        <dbReference type="Proteomes" id="UP000030428"/>
    </source>
</evidence>
<comment type="caution">
    <text evidence="1">The sequence shown here is derived from an EMBL/GenBank/DDBJ whole genome shotgun (WGS) entry which is preliminary data.</text>
</comment>
<reference evidence="1 2" key="1">
    <citation type="journal article" date="2016" name="Front. Microbiol.">
        <title>Single-Cell (Meta-)Genomics of a Dimorphic Candidatus Thiomargarita nelsonii Reveals Genomic Plasticity.</title>
        <authorList>
            <person name="Flood B.E."/>
            <person name="Fliss P."/>
            <person name="Jones D.S."/>
            <person name="Dick G.J."/>
            <person name="Jain S."/>
            <person name="Kaster A.K."/>
            <person name="Winkel M."/>
            <person name="Mussmann M."/>
            <person name="Bailey J."/>
        </authorList>
    </citation>
    <scope>NUCLEOTIDE SEQUENCE [LARGE SCALE GENOMIC DNA]</scope>
    <source>
        <strain evidence="1">Hydrate Ridge</strain>
    </source>
</reference>
<dbReference type="Proteomes" id="UP000030428">
    <property type="component" value="Unassembled WGS sequence"/>
</dbReference>
<gene>
    <name evidence="1" type="ORF">PN36_30980</name>
</gene>
<protein>
    <submittedName>
        <fullName evidence="1">Uncharacterized protein</fullName>
    </submittedName>
</protein>
<evidence type="ECO:0000313" key="1">
    <source>
        <dbReference type="EMBL" id="TGO02067.1"/>
    </source>
</evidence>
<dbReference type="AlphaFoldDB" id="A0A4E0QL66"/>
<organism evidence="1 2">
    <name type="scientific">Candidatus Thiomargarita nelsonii</name>
    <dbReference type="NCBI Taxonomy" id="1003181"/>
    <lineage>
        <taxon>Bacteria</taxon>
        <taxon>Pseudomonadati</taxon>
        <taxon>Pseudomonadota</taxon>
        <taxon>Gammaproteobacteria</taxon>
        <taxon>Thiotrichales</taxon>
        <taxon>Thiotrichaceae</taxon>
        <taxon>Thiomargarita</taxon>
    </lineage>
</organism>